<feature type="domain" description="Acyl-CoA thioesterase-like C-terminal" evidence="2">
    <location>
        <begin position="130"/>
        <end position="255"/>
    </location>
</feature>
<proteinExistence type="predicted"/>
<name>A0A382A7W4_9ZZZZ</name>
<dbReference type="Pfam" id="PF20789">
    <property type="entry name" value="4HBT_3C"/>
    <property type="match status" value="1"/>
</dbReference>
<sequence>MGWRFDEDTAVDDHGNGRFGTQITGAWNIDANPNGGYLAAVAISAMQQVGPYTDPLTVTVHFLRPATSGGSAEITAEAVRTGRRVSTVRATLAQEGVGRLEVIGSFGQLGETASPTLTVSPPSLPPPAECLPRSAEEQGVVLRLEDHVETRMSADASDHRAETTGWIRFRDGRPPDLLALALFVDAFPPSIFRLLGRVGWVPTIELTVHFRALPVPGWVRGRFLTDDLTDGRMIETGELWDADGTLVARSRQLALLVPLD</sequence>
<gene>
    <name evidence="3" type="ORF">METZ01_LOCUS150489</name>
</gene>
<feature type="domain" description="Acyl-CoA thioesterase-like N-terminal HotDog" evidence="1">
    <location>
        <begin position="25"/>
        <end position="106"/>
    </location>
</feature>
<evidence type="ECO:0000313" key="3">
    <source>
        <dbReference type="EMBL" id="SVA97635.1"/>
    </source>
</evidence>
<dbReference type="InterPro" id="IPR049450">
    <property type="entry name" value="ACOT8-like_C"/>
</dbReference>
<organism evidence="3">
    <name type="scientific">marine metagenome</name>
    <dbReference type="NCBI Taxonomy" id="408172"/>
    <lineage>
        <taxon>unclassified sequences</taxon>
        <taxon>metagenomes</taxon>
        <taxon>ecological metagenomes</taxon>
    </lineage>
</organism>
<dbReference type="InterPro" id="IPR052389">
    <property type="entry name" value="Sec_Metab_Biosynth-Assoc"/>
</dbReference>
<dbReference type="Pfam" id="PF13622">
    <property type="entry name" value="4HBT_3"/>
    <property type="match status" value="1"/>
</dbReference>
<reference evidence="3" key="1">
    <citation type="submission" date="2018-05" db="EMBL/GenBank/DDBJ databases">
        <authorList>
            <person name="Lanie J.A."/>
            <person name="Ng W.-L."/>
            <person name="Kazmierczak K.M."/>
            <person name="Andrzejewski T.M."/>
            <person name="Davidsen T.M."/>
            <person name="Wayne K.J."/>
            <person name="Tettelin H."/>
            <person name="Glass J.I."/>
            <person name="Rusch D."/>
            <person name="Podicherti R."/>
            <person name="Tsui H.-C.T."/>
            <person name="Winkler M.E."/>
        </authorList>
    </citation>
    <scope>NUCLEOTIDE SEQUENCE</scope>
</reference>
<dbReference type="InterPro" id="IPR049449">
    <property type="entry name" value="TesB_ACOT8-like_N"/>
</dbReference>
<dbReference type="InterPro" id="IPR042171">
    <property type="entry name" value="Acyl-CoA_hotdog"/>
</dbReference>
<protein>
    <recommendedName>
        <fullName evidence="4">Thioesterase domain-containing protein</fullName>
    </recommendedName>
</protein>
<evidence type="ECO:0000259" key="2">
    <source>
        <dbReference type="Pfam" id="PF20789"/>
    </source>
</evidence>
<dbReference type="AlphaFoldDB" id="A0A382A7W4"/>
<accession>A0A382A7W4</accession>
<dbReference type="SUPFAM" id="SSF54637">
    <property type="entry name" value="Thioesterase/thiol ester dehydrase-isomerase"/>
    <property type="match status" value="2"/>
</dbReference>
<dbReference type="PANTHER" id="PTHR38110">
    <property type="entry name" value="CHROMOSOME 23, WHOLE GENOME SHOTGUN SEQUENCE"/>
    <property type="match status" value="1"/>
</dbReference>
<dbReference type="PANTHER" id="PTHR38110:SF1">
    <property type="entry name" value="THIOESTERASE DOMAIN-CONTAINING PROTEIN"/>
    <property type="match status" value="1"/>
</dbReference>
<dbReference type="EMBL" id="UINC01024288">
    <property type="protein sequence ID" value="SVA97635.1"/>
    <property type="molecule type" value="Genomic_DNA"/>
</dbReference>
<dbReference type="Gene3D" id="2.40.160.210">
    <property type="entry name" value="Acyl-CoA thioesterase, double hotdog domain"/>
    <property type="match status" value="1"/>
</dbReference>
<evidence type="ECO:0000259" key="1">
    <source>
        <dbReference type="Pfam" id="PF13622"/>
    </source>
</evidence>
<dbReference type="InterPro" id="IPR029069">
    <property type="entry name" value="HotDog_dom_sf"/>
</dbReference>
<evidence type="ECO:0008006" key="4">
    <source>
        <dbReference type="Google" id="ProtNLM"/>
    </source>
</evidence>